<evidence type="ECO:0000256" key="6">
    <source>
        <dbReference type="ARBA" id="ARBA00023163"/>
    </source>
</evidence>
<dbReference type="Pfam" id="PF04316">
    <property type="entry name" value="FlgM"/>
    <property type="match status" value="1"/>
</dbReference>
<reference evidence="9 10" key="1">
    <citation type="submission" date="2019-07" db="EMBL/GenBank/DDBJ databases">
        <title>Genomic Encyclopedia of Type Strains, Phase I: the one thousand microbial genomes (KMG-I) project.</title>
        <authorList>
            <person name="Kyrpides N."/>
        </authorList>
    </citation>
    <scope>NUCLEOTIDE SEQUENCE [LARGE SCALE GENOMIC DNA]</scope>
    <source>
        <strain evidence="9 10">DSM 6562</strain>
    </source>
</reference>
<dbReference type="Gene3D" id="6.10.140.30">
    <property type="entry name" value="Anti-sigma-28 factor FlgM"/>
    <property type="match status" value="1"/>
</dbReference>
<keyword evidence="4" id="KW-1005">Bacterial flagellum biogenesis</keyword>
<feature type="compositionally biased region" description="Polar residues" evidence="7">
    <location>
        <begin position="14"/>
        <end position="26"/>
    </location>
</feature>
<evidence type="ECO:0000256" key="5">
    <source>
        <dbReference type="ARBA" id="ARBA00023015"/>
    </source>
</evidence>
<proteinExistence type="inferred from homology"/>
<feature type="region of interest" description="Disordered" evidence="7">
    <location>
        <begin position="1"/>
        <end position="32"/>
    </location>
</feature>
<dbReference type="InterPro" id="IPR007412">
    <property type="entry name" value="FlgM"/>
</dbReference>
<keyword evidence="10" id="KW-1185">Reference proteome</keyword>
<dbReference type="Proteomes" id="UP000323166">
    <property type="component" value="Unassembled WGS sequence"/>
</dbReference>
<comment type="similarity">
    <text evidence="1">Belongs to the FlgM family.</text>
</comment>
<sequence>MRVTPGNPGVINLYKSQSENNKNTRAGKTCAKQDRAEISPAGRELQTYRAALKQLPDVRHHRVKEIKERIQNGTYAPSAEKIAEGILREARLDTKV</sequence>
<dbReference type="NCBIfam" id="TIGR03824">
    <property type="entry name" value="FlgM_jcvi"/>
    <property type="match status" value="1"/>
</dbReference>
<evidence type="ECO:0000256" key="4">
    <source>
        <dbReference type="ARBA" id="ARBA00022795"/>
    </source>
</evidence>
<evidence type="ECO:0000259" key="8">
    <source>
        <dbReference type="Pfam" id="PF04316"/>
    </source>
</evidence>
<keyword evidence="3" id="KW-0678">Repressor</keyword>
<feature type="domain" description="Anti-sigma-28 factor FlgM C-terminal" evidence="8">
    <location>
        <begin position="34"/>
        <end position="87"/>
    </location>
</feature>
<evidence type="ECO:0000313" key="9">
    <source>
        <dbReference type="EMBL" id="TYO95532.1"/>
    </source>
</evidence>
<protein>
    <recommendedName>
        <fullName evidence="2">Negative regulator of flagellin synthesis</fullName>
    </recommendedName>
</protein>
<evidence type="ECO:0000256" key="7">
    <source>
        <dbReference type="SAM" id="MobiDB-lite"/>
    </source>
</evidence>
<evidence type="ECO:0000256" key="2">
    <source>
        <dbReference type="ARBA" id="ARBA00017823"/>
    </source>
</evidence>
<dbReference type="EMBL" id="VNHM01000007">
    <property type="protein sequence ID" value="TYO95532.1"/>
    <property type="molecule type" value="Genomic_DNA"/>
</dbReference>
<dbReference type="SUPFAM" id="SSF101498">
    <property type="entry name" value="Anti-sigma factor FlgM"/>
    <property type="match status" value="1"/>
</dbReference>
<dbReference type="GO" id="GO:0045892">
    <property type="term" value="P:negative regulation of DNA-templated transcription"/>
    <property type="evidence" value="ECO:0007669"/>
    <property type="project" value="InterPro"/>
</dbReference>
<dbReference type="InterPro" id="IPR035890">
    <property type="entry name" value="Anti-sigma-28_factor_FlgM_sf"/>
</dbReference>
<evidence type="ECO:0000256" key="3">
    <source>
        <dbReference type="ARBA" id="ARBA00022491"/>
    </source>
</evidence>
<accession>A0A5S4ZS97</accession>
<evidence type="ECO:0000256" key="1">
    <source>
        <dbReference type="ARBA" id="ARBA00005322"/>
    </source>
</evidence>
<evidence type="ECO:0000313" key="10">
    <source>
        <dbReference type="Proteomes" id="UP000323166"/>
    </source>
</evidence>
<dbReference type="GO" id="GO:0044781">
    <property type="term" value="P:bacterial-type flagellum organization"/>
    <property type="evidence" value="ECO:0007669"/>
    <property type="project" value="UniProtKB-KW"/>
</dbReference>
<keyword evidence="5" id="KW-0805">Transcription regulation</keyword>
<name>A0A5S4ZS97_9FIRM</name>
<keyword evidence="6" id="KW-0804">Transcription</keyword>
<gene>
    <name evidence="9" type="ORF">LX24_01493</name>
</gene>
<organism evidence="9 10">
    <name type="scientific">Desulfallas thermosapovorans DSM 6562</name>
    <dbReference type="NCBI Taxonomy" id="1121431"/>
    <lineage>
        <taxon>Bacteria</taxon>
        <taxon>Bacillati</taxon>
        <taxon>Bacillota</taxon>
        <taxon>Clostridia</taxon>
        <taxon>Eubacteriales</taxon>
        <taxon>Desulfallaceae</taxon>
        <taxon>Desulfallas</taxon>
    </lineage>
</organism>
<dbReference type="RefSeq" id="WP_166511511.1">
    <property type="nucleotide sequence ID" value="NZ_VNHM01000007.1"/>
</dbReference>
<dbReference type="InterPro" id="IPR031316">
    <property type="entry name" value="FlgM_C"/>
</dbReference>
<comment type="caution">
    <text evidence="9">The sequence shown here is derived from an EMBL/GenBank/DDBJ whole genome shotgun (WGS) entry which is preliminary data.</text>
</comment>
<dbReference type="AlphaFoldDB" id="A0A5S4ZS97"/>